<keyword evidence="3" id="KW-0677">Repeat</keyword>
<dbReference type="SMART" id="SM00320">
    <property type="entry name" value="WD40"/>
    <property type="match status" value="3"/>
</dbReference>
<comment type="similarity">
    <text evidence="1">Belongs to the WD repeat EIPR1 family.</text>
</comment>
<evidence type="ECO:0000259" key="5">
    <source>
        <dbReference type="Pfam" id="PF23609"/>
    </source>
</evidence>
<dbReference type="InterPro" id="IPR036322">
    <property type="entry name" value="WD40_repeat_dom_sf"/>
</dbReference>
<keyword evidence="2 4" id="KW-0853">WD repeat</keyword>
<evidence type="ECO:0000256" key="4">
    <source>
        <dbReference type="PROSITE-ProRule" id="PRU00221"/>
    </source>
</evidence>
<gene>
    <name evidence="6" type="ORF">RFI_11394</name>
</gene>
<evidence type="ECO:0000256" key="3">
    <source>
        <dbReference type="ARBA" id="ARBA00022737"/>
    </source>
</evidence>
<accession>X6NIL4</accession>
<protein>
    <recommendedName>
        <fullName evidence="5">EIPR1-like beta-propeller domain-containing protein</fullName>
    </recommendedName>
</protein>
<dbReference type="InterPro" id="IPR015943">
    <property type="entry name" value="WD40/YVTN_repeat-like_dom_sf"/>
</dbReference>
<dbReference type="GO" id="GO:0016567">
    <property type="term" value="P:protein ubiquitination"/>
    <property type="evidence" value="ECO:0007669"/>
    <property type="project" value="TreeGrafter"/>
</dbReference>
<feature type="repeat" description="WD" evidence="4">
    <location>
        <begin position="106"/>
        <end position="148"/>
    </location>
</feature>
<dbReference type="InterPro" id="IPR059104">
    <property type="entry name" value="Beta-prop_EIPR1-like"/>
</dbReference>
<dbReference type="SUPFAM" id="SSF50978">
    <property type="entry name" value="WD40 repeat-like"/>
    <property type="match status" value="1"/>
</dbReference>
<evidence type="ECO:0000256" key="1">
    <source>
        <dbReference type="ARBA" id="ARBA00005672"/>
    </source>
</evidence>
<name>X6NIL4_RETFI</name>
<proteinExistence type="inferred from homology"/>
<dbReference type="InterPro" id="IPR040323">
    <property type="entry name" value="EIPR1"/>
</dbReference>
<organism evidence="6 7">
    <name type="scientific">Reticulomyxa filosa</name>
    <dbReference type="NCBI Taxonomy" id="46433"/>
    <lineage>
        <taxon>Eukaryota</taxon>
        <taxon>Sar</taxon>
        <taxon>Rhizaria</taxon>
        <taxon>Retaria</taxon>
        <taxon>Foraminifera</taxon>
        <taxon>Monothalamids</taxon>
        <taxon>Reticulomyxidae</taxon>
        <taxon>Reticulomyxa</taxon>
    </lineage>
</organism>
<feature type="domain" description="EIPR1-like beta-propeller" evidence="5">
    <location>
        <begin position="14"/>
        <end position="182"/>
    </location>
</feature>
<dbReference type="InterPro" id="IPR020472">
    <property type="entry name" value="WD40_PAC1"/>
</dbReference>
<dbReference type="PRINTS" id="PR00320">
    <property type="entry name" value="GPROTEINBRPT"/>
</dbReference>
<keyword evidence="7" id="KW-1185">Reference proteome</keyword>
<dbReference type="EMBL" id="ASPP01008309">
    <property type="protein sequence ID" value="ETO25743.1"/>
    <property type="molecule type" value="Genomic_DNA"/>
</dbReference>
<dbReference type="PROSITE" id="PS00678">
    <property type="entry name" value="WD_REPEATS_1"/>
    <property type="match status" value="2"/>
</dbReference>
<dbReference type="OrthoDB" id="196957at2759"/>
<dbReference type="Pfam" id="PF23609">
    <property type="entry name" value="Beta-prop_EIPR1"/>
    <property type="match status" value="1"/>
</dbReference>
<dbReference type="AlphaFoldDB" id="X6NIL4"/>
<dbReference type="InterPro" id="IPR019775">
    <property type="entry name" value="WD40_repeat_CS"/>
</dbReference>
<dbReference type="Gene3D" id="2.130.10.10">
    <property type="entry name" value="YVTN repeat-like/Quinoprotein amine dehydrogenase"/>
    <property type="match status" value="1"/>
</dbReference>
<evidence type="ECO:0000313" key="6">
    <source>
        <dbReference type="EMBL" id="ETO25743.1"/>
    </source>
</evidence>
<dbReference type="PROSITE" id="PS50082">
    <property type="entry name" value="WD_REPEATS_2"/>
    <property type="match status" value="1"/>
</dbReference>
<comment type="caution">
    <text evidence="6">The sequence shown here is derived from an EMBL/GenBank/DDBJ whole genome shotgun (WGS) entry which is preliminary data.</text>
</comment>
<dbReference type="PANTHER" id="PTHR14205">
    <property type="entry name" value="WD-REPEAT PROTEIN"/>
    <property type="match status" value="1"/>
</dbReference>
<feature type="non-terminal residue" evidence="6">
    <location>
        <position position="196"/>
    </location>
</feature>
<sequence>MLTLPNTRQQDPKVKLSHEKVLWDPTCAKEQFMTLDPKGCLQYWKFSSNFSGVKELNAVYDPSTLKNLTCGCWDPHYPNRFITGNDKSLRVWDVNQLHMKCTDTIANAHSNSILAVDHNPNKPFHIISSGKDNTIKFWDLRNTKKPLKILSNHSHWIWNCRYNRFHDQLVLSSGSDALVSLWNIVSVSSAPLGELE</sequence>
<dbReference type="PANTHER" id="PTHR14205:SF15">
    <property type="entry name" value="EARP AND GARP COMPLEX-INTERACTING PROTEIN 1"/>
    <property type="match status" value="1"/>
</dbReference>
<dbReference type="PROSITE" id="PS50294">
    <property type="entry name" value="WD_REPEATS_REGION"/>
    <property type="match status" value="1"/>
</dbReference>
<dbReference type="InterPro" id="IPR001680">
    <property type="entry name" value="WD40_rpt"/>
</dbReference>
<dbReference type="Proteomes" id="UP000023152">
    <property type="component" value="Unassembled WGS sequence"/>
</dbReference>
<evidence type="ECO:0000256" key="2">
    <source>
        <dbReference type="ARBA" id="ARBA00022574"/>
    </source>
</evidence>
<evidence type="ECO:0000313" key="7">
    <source>
        <dbReference type="Proteomes" id="UP000023152"/>
    </source>
</evidence>
<reference evidence="6 7" key="1">
    <citation type="journal article" date="2013" name="Curr. Biol.">
        <title>The Genome of the Foraminiferan Reticulomyxa filosa.</title>
        <authorList>
            <person name="Glockner G."/>
            <person name="Hulsmann N."/>
            <person name="Schleicher M."/>
            <person name="Noegel A.A."/>
            <person name="Eichinger L."/>
            <person name="Gallinger C."/>
            <person name="Pawlowski J."/>
            <person name="Sierra R."/>
            <person name="Euteneuer U."/>
            <person name="Pillet L."/>
            <person name="Moustafa A."/>
            <person name="Platzer M."/>
            <person name="Groth M."/>
            <person name="Szafranski K."/>
            <person name="Schliwa M."/>
        </authorList>
    </citation>
    <scope>NUCLEOTIDE SEQUENCE [LARGE SCALE GENOMIC DNA]</scope>
</reference>